<feature type="compositionally biased region" description="Basic and acidic residues" evidence="1">
    <location>
        <begin position="139"/>
        <end position="167"/>
    </location>
</feature>
<feature type="region of interest" description="Disordered" evidence="1">
    <location>
        <begin position="118"/>
        <end position="177"/>
    </location>
</feature>
<dbReference type="AlphaFoldDB" id="A0A183DT24"/>
<sequence length="197" mass="21023">MSHTSSQRSTTETSGDGAVADEGAVDVAKGTTVLDERAPDADTGALPVDGGTLHVHEGAPVADEELNVVDKVIAGAVKKHDTAMTPTVGSDLLCKHDEAENDEKQTADVLVFASSVHTNGIAEASEESDTNEETDDSQEGVKEGMEKEENEVERNEDEKVNEEKDGAPVRARKGITDEFVDDITLDYDEEDDAACYE</sequence>
<reference evidence="4" key="1">
    <citation type="submission" date="2016-06" db="UniProtKB">
        <authorList>
            <consortium name="WormBaseParasite"/>
        </authorList>
    </citation>
    <scope>IDENTIFICATION</scope>
</reference>
<proteinExistence type="predicted"/>
<feature type="compositionally biased region" description="Acidic residues" evidence="1">
    <location>
        <begin position="124"/>
        <end position="138"/>
    </location>
</feature>
<reference evidence="2 3" key="2">
    <citation type="submission" date="2018-11" db="EMBL/GenBank/DDBJ databases">
        <authorList>
            <consortium name="Pathogen Informatics"/>
        </authorList>
    </citation>
    <scope>NUCLEOTIDE SEQUENCE [LARGE SCALE GENOMIC DNA]</scope>
</reference>
<name>A0A183DT24_9BILA</name>
<feature type="region of interest" description="Disordered" evidence="1">
    <location>
        <begin position="1"/>
        <end position="52"/>
    </location>
</feature>
<dbReference type="WBParaSite" id="GPUH_0001187901-mRNA-1">
    <property type="protein sequence ID" value="GPUH_0001187901-mRNA-1"/>
    <property type="gene ID" value="GPUH_0001187901"/>
</dbReference>
<evidence type="ECO:0000313" key="2">
    <source>
        <dbReference type="EMBL" id="VDN19405.1"/>
    </source>
</evidence>
<organism evidence="4">
    <name type="scientific">Gongylonema pulchrum</name>
    <dbReference type="NCBI Taxonomy" id="637853"/>
    <lineage>
        <taxon>Eukaryota</taxon>
        <taxon>Metazoa</taxon>
        <taxon>Ecdysozoa</taxon>
        <taxon>Nematoda</taxon>
        <taxon>Chromadorea</taxon>
        <taxon>Rhabditida</taxon>
        <taxon>Spirurina</taxon>
        <taxon>Spiruromorpha</taxon>
        <taxon>Spiruroidea</taxon>
        <taxon>Gongylonematidae</taxon>
        <taxon>Gongylonema</taxon>
    </lineage>
</organism>
<evidence type="ECO:0000313" key="3">
    <source>
        <dbReference type="Proteomes" id="UP000271098"/>
    </source>
</evidence>
<feature type="compositionally biased region" description="Low complexity" evidence="1">
    <location>
        <begin position="15"/>
        <end position="28"/>
    </location>
</feature>
<dbReference type="Proteomes" id="UP000271098">
    <property type="component" value="Unassembled WGS sequence"/>
</dbReference>
<feature type="compositionally biased region" description="Polar residues" evidence="1">
    <location>
        <begin position="1"/>
        <end position="14"/>
    </location>
</feature>
<dbReference type="EMBL" id="UYRT01078861">
    <property type="protein sequence ID" value="VDN19405.1"/>
    <property type="molecule type" value="Genomic_DNA"/>
</dbReference>
<keyword evidence="3" id="KW-1185">Reference proteome</keyword>
<protein>
    <submittedName>
        <fullName evidence="2 4">Uncharacterized protein</fullName>
    </submittedName>
</protein>
<evidence type="ECO:0000256" key="1">
    <source>
        <dbReference type="SAM" id="MobiDB-lite"/>
    </source>
</evidence>
<gene>
    <name evidence="2" type="ORF">GPUH_LOCUS11865</name>
</gene>
<evidence type="ECO:0000313" key="4">
    <source>
        <dbReference type="WBParaSite" id="GPUH_0001187901-mRNA-1"/>
    </source>
</evidence>
<accession>A0A183DT24</accession>